<gene>
    <name evidence="3" type="ORF">F2P81_016252</name>
</gene>
<dbReference type="EMBL" id="VEVO01000014">
    <property type="protein sequence ID" value="KAF0031697.1"/>
    <property type="molecule type" value="Genomic_DNA"/>
</dbReference>
<evidence type="ECO:0000313" key="3">
    <source>
        <dbReference type="EMBL" id="KAF0031697.1"/>
    </source>
</evidence>
<evidence type="ECO:0000256" key="1">
    <source>
        <dbReference type="SAM" id="MobiDB-lite"/>
    </source>
</evidence>
<keyword evidence="2" id="KW-0472">Membrane</keyword>
<accession>A0A6A4SEP7</accession>
<protein>
    <submittedName>
        <fullName evidence="3">Uncharacterized protein</fullName>
    </submittedName>
</protein>
<dbReference type="Proteomes" id="UP000438429">
    <property type="component" value="Unassembled WGS sequence"/>
</dbReference>
<feature type="compositionally biased region" description="Basic and acidic residues" evidence="1">
    <location>
        <begin position="1"/>
        <end position="11"/>
    </location>
</feature>
<feature type="transmembrane region" description="Helical" evidence="2">
    <location>
        <begin position="42"/>
        <end position="60"/>
    </location>
</feature>
<feature type="region of interest" description="Disordered" evidence="1">
    <location>
        <begin position="1"/>
        <end position="26"/>
    </location>
</feature>
<keyword evidence="2" id="KW-1133">Transmembrane helix</keyword>
<evidence type="ECO:0000313" key="4">
    <source>
        <dbReference type="Proteomes" id="UP000438429"/>
    </source>
</evidence>
<sequence length="66" mass="7628">MTGRDETHDQIGRLQRTHGASLRHEHGAAAAQRRYVLGRDTFTIAAVIMASIFIMMNYGHRYDQYY</sequence>
<organism evidence="3 4">
    <name type="scientific">Scophthalmus maximus</name>
    <name type="common">Turbot</name>
    <name type="synonym">Psetta maxima</name>
    <dbReference type="NCBI Taxonomy" id="52904"/>
    <lineage>
        <taxon>Eukaryota</taxon>
        <taxon>Metazoa</taxon>
        <taxon>Chordata</taxon>
        <taxon>Craniata</taxon>
        <taxon>Vertebrata</taxon>
        <taxon>Euteleostomi</taxon>
        <taxon>Actinopterygii</taxon>
        <taxon>Neopterygii</taxon>
        <taxon>Teleostei</taxon>
        <taxon>Neoteleostei</taxon>
        <taxon>Acanthomorphata</taxon>
        <taxon>Carangaria</taxon>
        <taxon>Pleuronectiformes</taxon>
        <taxon>Pleuronectoidei</taxon>
        <taxon>Scophthalmidae</taxon>
        <taxon>Scophthalmus</taxon>
    </lineage>
</organism>
<proteinExistence type="predicted"/>
<name>A0A6A4SEP7_SCOMX</name>
<keyword evidence="2" id="KW-0812">Transmembrane</keyword>
<dbReference type="AlphaFoldDB" id="A0A6A4SEP7"/>
<evidence type="ECO:0000256" key="2">
    <source>
        <dbReference type="SAM" id="Phobius"/>
    </source>
</evidence>
<reference evidence="3 4" key="1">
    <citation type="submission" date="2019-06" db="EMBL/GenBank/DDBJ databases">
        <title>Draft genomes of female and male turbot (Scophthalmus maximus).</title>
        <authorList>
            <person name="Xu H."/>
            <person name="Xu X.-W."/>
            <person name="Shao C."/>
            <person name="Chen S."/>
        </authorList>
    </citation>
    <scope>NUCLEOTIDE SEQUENCE [LARGE SCALE GENOMIC DNA]</scope>
    <source>
        <strain evidence="3">Ysfricsl-2016a</strain>
        <tissue evidence="3">Blood</tissue>
    </source>
</reference>
<comment type="caution">
    <text evidence="3">The sequence shown here is derived from an EMBL/GenBank/DDBJ whole genome shotgun (WGS) entry which is preliminary data.</text>
</comment>